<dbReference type="PANTHER" id="PTHR43133">
    <property type="entry name" value="RNA POLYMERASE ECF-TYPE SIGMA FACTO"/>
    <property type="match status" value="1"/>
</dbReference>
<evidence type="ECO:0000256" key="4">
    <source>
        <dbReference type="ARBA" id="ARBA00023163"/>
    </source>
</evidence>
<proteinExistence type="inferred from homology"/>
<dbReference type="RefSeq" id="WP_380906028.1">
    <property type="nucleotide sequence ID" value="NZ_JBHUEG010000019.1"/>
</dbReference>
<keyword evidence="2" id="KW-0805">Transcription regulation</keyword>
<dbReference type="InterPro" id="IPR014284">
    <property type="entry name" value="RNA_pol_sigma-70_dom"/>
</dbReference>
<keyword evidence="8" id="KW-1185">Reference proteome</keyword>
<feature type="domain" description="RNA polymerase sigma-70 region 2" evidence="5">
    <location>
        <begin position="28"/>
        <end position="93"/>
    </location>
</feature>
<organism evidence="7 8">
    <name type="scientific">Sphingobacterium suaedae</name>
    <dbReference type="NCBI Taxonomy" id="1686402"/>
    <lineage>
        <taxon>Bacteria</taxon>
        <taxon>Pseudomonadati</taxon>
        <taxon>Bacteroidota</taxon>
        <taxon>Sphingobacteriia</taxon>
        <taxon>Sphingobacteriales</taxon>
        <taxon>Sphingobacteriaceae</taxon>
        <taxon>Sphingobacterium</taxon>
    </lineage>
</organism>
<evidence type="ECO:0000259" key="5">
    <source>
        <dbReference type="Pfam" id="PF04542"/>
    </source>
</evidence>
<protein>
    <submittedName>
        <fullName evidence="7">RNA polymerase sigma factor</fullName>
    </submittedName>
</protein>
<dbReference type="Proteomes" id="UP001597545">
    <property type="component" value="Unassembled WGS sequence"/>
</dbReference>
<name>A0ABW5KN36_9SPHI</name>
<dbReference type="Pfam" id="PF04542">
    <property type="entry name" value="Sigma70_r2"/>
    <property type="match status" value="1"/>
</dbReference>
<keyword evidence="4" id="KW-0804">Transcription</keyword>
<dbReference type="InterPro" id="IPR013324">
    <property type="entry name" value="RNA_pol_sigma_r3/r4-like"/>
</dbReference>
<dbReference type="NCBIfam" id="TIGR02937">
    <property type="entry name" value="sigma70-ECF"/>
    <property type="match status" value="1"/>
</dbReference>
<comment type="similarity">
    <text evidence="1">Belongs to the sigma-70 factor family. ECF subfamily.</text>
</comment>
<dbReference type="InterPro" id="IPR007627">
    <property type="entry name" value="RNA_pol_sigma70_r2"/>
</dbReference>
<dbReference type="Gene3D" id="1.10.10.10">
    <property type="entry name" value="Winged helix-like DNA-binding domain superfamily/Winged helix DNA-binding domain"/>
    <property type="match status" value="1"/>
</dbReference>
<dbReference type="Pfam" id="PF08281">
    <property type="entry name" value="Sigma70_r4_2"/>
    <property type="match status" value="1"/>
</dbReference>
<dbReference type="Gene3D" id="1.10.1740.10">
    <property type="match status" value="1"/>
</dbReference>
<dbReference type="InterPro" id="IPR013325">
    <property type="entry name" value="RNA_pol_sigma_r2"/>
</dbReference>
<dbReference type="InterPro" id="IPR039425">
    <property type="entry name" value="RNA_pol_sigma-70-like"/>
</dbReference>
<reference evidence="8" key="1">
    <citation type="journal article" date="2019" name="Int. J. Syst. Evol. Microbiol.">
        <title>The Global Catalogue of Microorganisms (GCM) 10K type strain sequencing project: providing services to taxonomists for standard genome sequencing and annotation.</title>
        <authorList>
            <consortium name="The Broad Institute Genomics Platform"/>
            <consortium name="The Broad Institute Genome Sequencing Center for Infectious Disease"/>
            <person name="Wu L."/>
            <person name="Ma J."/>
        </authorList>
    </citation>
    <scope>NUCLEOTIDE SEQUENCE [LARGE SCALE GENOMIC DNA]</scope>
    <source>
        <strain evidence="8">KCTC 42662</strain>
    </source>
</reference>
<evidence type="ECO:0000256" key="1">
    <source>
        <dbReference type="ARBA" id="ARBA00010641"/>
    </source>
</evidence>
<dbReference type="SUPFAM" id="SSF88946">
    <property type="entry name" value="Sigma2 domain of RNA polymerase sigma factors"/>
    <property type="match status" value="1"/>
</dbReference>
<evidence type="ECO:0000313" key="7">
    <source>
        <dbReference type="EMBL" id="MFD2549708.1"/>
    </source>
</evidence>
<comment type="caution">
    <text evidence="7">The sequence shown here is derived from an EMBL/GenBank/DDBJ whole genome shotgun (WGS) entry which is preliminary data.</text>
</comment>
<dbReference type="InterPro" id="IPR013249">
    <property type="entry name" value="RNA_pol_sigma70_r4_t2"/>
</dbReference>
<sequence>MAEQELDEITIQLVRGCINGDRRSQKDLYRMYHAFSLAICLRYANNRQDALGILNEGFFKAFHHLSTFDFQRSFVSWIGKIMTNAAIDFYRSSLRFNNTQDIADYAHVIADHDPIDAHLHYQDLLEMIQQLPPAYRTVFNLYAIDGYTHEEIGKMLGIAVGTSKSNLFKARARLMEMITTSTNGVVQRVIKNDT</sequence>
<gene>
    <name evidence="7" type="ORF">ACFSR5_18835</name>
</gene>
<dbReference type="PANTHER" id="PTHR43133:SF46">
    <property type="entry name" value="RNA POLYMERASE SIGMA-70 FACTOR ECF SUBFAMILY"/>
    <property type="match status" value="1"/>
</dbReference>
<dbReference type="InterPro" id="IPR036388">
    <property type="entry name" value="WH-like_DNA-bd_sf"/>
</dbReference>
<feature type="domain" description="RNA polymerase sigma factor 70 region 4 type 2" evidence="6">
    <location>
        <begin position="122"/>
        <end position="174"/>
    </location>
</feature>
<dbReference type="SUPFAM" id="SSF88659">
    <property type="entry name" value="Sigma3 and sigma4 domains of RNA polymerase sigma factors"/>
    <property type="match status" value="1"/>
</dbReference>
<dbReference type="CDD" id="cd06171">
    <property type="entry name" value="Sigma70_r4"/>
    <property type="match status" value="1"/>
</dbReference>
<evidence type="ECO:0000313" key="8">
    <source>
        <dbReference type="Proteomes" id="UP001597545"/>
    </source>
</evidence>
<accession>A0ABW5KN36</accession>
<evidence type="ECO:0000256" key="2">
    <source>
        <dbReference type="ARBA" id="ARBA00023015"/>
    </source>
</evidence>
<evidence type="ECO:0000256" key="3">
    <source>
        <dbReference type="ARBA" id="ARBA00023082"/>
    </source>
</evidence>
<dbReference type="EMBL" id="JBHULR010000020">
    <property type="protein sequence ID" value="MFD2549708.1"/>
    <property type="molecule type" value="Genomic_DNA"/>
</dbReference>
<evidence type="ECO:0000259" key="6">
    <source>
        <dbReference type="Pfam" id="PF08281"/>
    </source>
</evidence>
<keyword evidence="3" id="KW-0731">Sigma factor</keyword>